<geneLocation type="mitochondrion" evidence="14"/>
<dbReference type="PANTHER" id="PTHR43105:SF13">
    <property type="entry name" value="NADH-UBIQUINONE OXIDOREDUCTASE 75 KDA SUBUNIT, MITOCHONDRIAL"/>
    <property type="match status" value="1"/>
</dbReference>
<feature type="domain" description="2Fe-2S ferredoxin-type" evidence="11">
    <location>
        <begin position="4"/>
        <end position="82"/>
    </location>
</feature>
<dbReference type="InterPro" id="IPR019574">
    <property type="entry name" value="NADH_UbQ_OxRdtase_Gsu_4Fe4S-bd"/>
</dbReference>
<dbReference type="Pfam" id="PF00384">
    <property type="entry name" value="Molybdopterin"/>
    <property type="match status" value="1"/>
</dbReference>
<dbReference type="CDD" id="cd00207">
    <property type="entry name" value="fer2"/>
    <property type="match status" value="1"/>
</dbReference>
<evidence type="ECO:0000256" key="9">
    <source>
        <dbReference type="ARBA" id="ARBA00034078"/>
    </source>
</evidence>
<dbReference type="InterPro" id="IPR036010">
    <property type="entry name" value="2Fe-2S_ferredoxin-like_sf"/>
</dbReference>
<dbReference type="InterPro" id="IPR010228">
    <property type="entry name" value="NADH_UbQ_OxRdtase_Gsu"/>
</dbReference>
<keyword evidence="14" id="KW-0496">Mitochondrion</keyword>
<dbReference type="NCBIfam" id="TIGR01973">
    <property type="entry name" value="NuoG"/>
    <property type="match status" value="1"/>
</dbReference>
<dbReference type="GO" id="GO:0051539">
    <property type="term" value="F:4 iron, 4 sulfur cluster binding"/>
    <property type="evidence" value="ECO:0007669"/>
    <property type="project" value="UniProtKB-KW"/>
</dbReference>
<evidence type="ECO:0000259" key="11">
    <source>
        <dbReference type="PROSITE" id="PS51085"/>
    </source>
</evidence>
<evidence type="ECO:0000259" key="12">
    <source>
        <dbReference type="PROSITE" id="PS51669"/>
    </source>
</evidence>
<keyword evidence="3" id="KW-0004">4Fe-4S</keyword>
<comment type="similarity">
    <text evidence="2 10">Belongs to the complex I 75 kDa subunit family.</text>
</comment>
<evidence type="ECO:0000256" key="3">
    <source>
        <dbReference type="ARBA" id="ARBA00022485"/>
    </source>
</evidence>
<name>A0A679ETS0_LEUMA</name>
<dbReference type="PROSITE" id="PS51669">
    <property type="entry name" value="4FE4S_MOW_BIS_MGD"/>
    <property type="match status" value="1"/>
</dbReference>
<evidence type="ECO:0000256" key="10">
    <source>
        <dbReference type="RuleBase" id="RU004523"/>
    </source>
</evidence>
<feature type="domain" description="4Fe-4S Mo/W bis-MGD-type" evidence="12">
    <location>
        <begin position="219"/>
        <end position="274"/>
    </location>
</feature>
<evidence type="ECO:0000313" key="14">
    <source>
        <dbReference type="EMBL" id="BBQ05409.1"/>
    </source>
</evidence>
<keyword evidence="6" id="KW-0408">Iron</keyword>
<dbReference type="GO" id="GO:0016651">
    <property type="term" value="F:oxidoreductase activity, acting on NAD(P)H"/>
    <property type="evidence" value="ECO:0007669"/>
    <property type="project" value="InterPro"/>
</dbReference>
<evidence type="ECO:0000256" key="4">
    <source>
        <dbReference type="ARBA" id="ARBA00022723"/>
    </source>
</evidence>
<feature type="domain" description="4Fe-4S His(Cys)3-ligated-type" evidence="13">
    <location>
        <begin position="82"/>
        <end position="121"/>
    </location>
</feature>
<evidence type="ECO:0000259" key="13">
    <source>
        <dbReference type="PROSITE" id="PS51839"/>
    </source>
</evidence>
<dbReference type="InterPro" id="IPR054351">
    <property type="entry name" value="NADH_UbQ_OxRdtase_ferredoxin"/>
</dbReference>
<dbReference type="GO" id="GO:0046872">
    <property type="term" value="F:metal ion binding"/>
    <property type="evidence" value="ECO:0007669"/>
    <property type="project" value="UniProtKB-KW"/>
</dbReference>
<dbReference type="Pfam" id="PF13510">
    <property type="entry name" value="Fer2_4"/>
    <property type="match status" value="1"/>
</dbReference>
<dbReference type="GO" id="GO:0016020">
    <property type="term" value="C:membrane"/>
    <property type="evidence" value="ECO:0007669"/>
    <property type="project" value="InterPro"/>
</dbReference>
<dbReference type="EMBL" id="LC515368">
    <property type="protein sequence ID" value="BBQ05409.1"/>
    <property type="molecule type" value="Genomic_DNA"/>
</dbReference>
<evidence type="ECO:0000256" key="6">
    <source>
        <dbReference type="ARBA" id="ARBA00023004"/>
    </source>
</evidence>
<dbReference type="PROSITE" id="PS51085">
    <property type="entry name" value="2FE2S_FER_2"/>
    <property type="match status" value="1"/>
</dbReference>
<dbReference type="Pfam" id="PF10588">
    <property type="entry name" value="NADH-G_4Fe-4S_3"/>
    <property type="match status" value="1"/>
</dbReference>
<comment type="cofactor">
    <cofactor evidence="9">
        <name>[2Fe-2S] cluster</name>
        <dbReference type="ChEBI" id="CHEBI:190135"/>
    </cofactor>
</comment>
<gene>
    <name evidence="14" type="primary">nad11</name>
</gene>
<evidence type="ECO:0000256" key="7">
    <source>
        <dbReference type="ARBA" id="ARBA00023014"/>
    </source>
</evidence>
<dbReference type="PROSITE" id="PS00642">
    <property type="entry name" value="COMPLEX1_75K_2"/>
    <property type="match status" value="1"/>
</dbReference>
<keyword evidence="8" id="KW-0520">NAD</keyword>
<dbReference type="SUPFAM" id="SSF54292">
    <property type="entry name" value="2Fe-2S ferredoxin-like"/>
    <property type="match status" value="1"/>
</dbReference>
<proteinExistence type="inferred from homology"/>
<reference evidence="14" key="1">
    <citation type="submission" date="2019-12" db="EMBL/GenBank/DDBJ databases">
        <title>Mitochondrial genomes of Hemiarma marina and Leucocryptos marina revised the evolution of cytochrome c maturation in Cryptista.</title>
        <authorList>
            <person name="Nishimura Y."/>
            <person name="Kume K."/>
            <person name="Sonehara K."/>
            <person name="Tanifuji G."/>
            <person name="Shiratori T."/>
            <person name="Ishida K."/>
            <person name="Hashimoto T."/>
            <person name="Inagaki Y."/>
            <person name="Ohkuma M."/>
        </authorList>
    </citation>
    <scope>NUCLEOTIDE SEQUENCE</scope>
    <source>
        <strain evidence="14">NIES-1335</strain>
    </source>
</reference>
<dbReference type="Pfam" id="PF22117">
    <property type="entry name" value="Fer4_Nqo3"/>
    <property type="match status" value="1"/>
</dbReference>
<dbReference type="SUPFAM" id="SSF53706">
    <property type="entry name" value="Formate dehydrogenase/DMSO reductase, domains 1-3"/>
    <property type="match status" value="1"/>
</dbReference>
<dbReference type="Gene3D" id="3.30.70.20">
    <property type="match status" value="1"/>
</dbReference>
<sequence length="604" mass="67786">MNILKLKVSIDDKEIKVPQGYTVLQACELAGIFIPRFCYHADLSVAGNCRMCLVAVAGSPKLVASCMMPVSDNMHIFTDSQSVRKAQQGVMEHLLINHPLDCPICDQGGECDLQDQAQYFGTTHGRFLGIKRAVEDKDIGPFIKTVMTRCIHCTRCIRFASEIAGISILGTFGRGRATEVGTYVEKLFRSEISGNVIDLCPVGALTSKPSAFSARSWESKKINSVDFFDGMCCPLTYEVRGVEIFRVLPLKRTSQSNWISDKARFAFDGVAFQRLSTPLLLSNVNMRLEQMNWSTAFQLAKIDLAFSTKNLFCLGNLVDVYSMSMTYTNFLKQGGACWILHFPFFWLNIDFRSKFLYNDRYENLKDKEVCLLINCNPKKEGAVFYGYLKQRITEGSLTVYQVGSQCDTSFISLGSSVYSLVCLLEGRHAFCKAILSAKTLTIVKGLSLNQRQDSFNIDFLIDKMINTLFPSNQEQFKYLDLNVKEKCNVFHSYSNTASAMDMAIHNPFSNMILGKTFFDNGFFTGFDSFFTKPLSNMVLSNIYYTGHHYDVGASVARVILPSPSFFEKKSIALDMQGSAFKLEAIYNFSKSSKETIASSLPFLV</sequence>
<dbReference type="InterPro" id="IPR006656">
    <property type="entry name" value="Mopterin_OxRdtase"/>
</dbReference>
<dbReference type="PROSITE" id="PS51257">
    <property type="entry name" value="PROKAR_LIPOPROTEIN"/>
    <property type="match status" value="1"/>
</dbReference>
<dbReference type="GeneID" id="43959862"/>
<dbReference type="PANTHER" id="PTHR43105">
    <property type="entry name" value="RESPIRATORY NITRATE REDUCTASE"/>
    <property type="match status" value="1"/>
</dbReference>
<keyword evidence="7" id="KW-0411">Iron-sulfur</keyword>
<dbReference type="PROSITE" id="PS00643">
    <property type="entry name" value="COMPLEX1_75K_3"/>
    <property type="match status" value="1"/>
</dbReference>
<evidence type="ECO:0000256" key="2">
    <source>
        <dbReference type="ARBA" id="ARBA00005404"/>
    </source>
</evidence>
<dbReference type="AlphaFoldDB" id="A0A679ETS0"/>
<dbReference type="SUPFAM" id="SSF54862">
    <property type="entry name" value="4Fe-4S ferredoxins"/>
    <property type="match status" value="1"/>
</dbReference>
<dbReference type="InterPro" id="IPR050123">
    <property type="entry name" value="Prok_molybdopt-oxidoreductase"/>
</dbReference>
<dbReference type="PROSITE" id="PS00641">
    <property type="entry name" value="COMPLEX1_75K_1"/>
    <property type="match status" value="1"/>
</dbReference>
<dbReference type="RefSeq" id="YP_009730079.1">
    <property type="nucleotide sequence ID" value="NC_045933.1"/>
</dbReference>
<dbReference type="InterPro" id="IPR006963">
    <property type="entry name" value="Mopterin_OxRdtase_4Fe-4S_dom"/>
</dbReference>
<evidence type="ECO:0000256" key="5">
    <source>
        <dbReference type="ARBA" id="ARBA00022967"/>
    </source>
</evidence>
<comment type="cofactor">
    <cofactor evidence="1">
        <name>[4Fe-4S] cluster</name>
        <dbReference type="ChEBI" id="CHEBI:49883"/>
    </cofactor>
</comment>
<dbReference type="FunFam" id="3.10.20.740:FF:000001">
    <property type="entry name" value="NADH-quinone oxidoreductase subunit G"/>
    <property type="match status" value="1"/>
</dbReference>
<keyword evidence="5" id="KW-1278">Translocase</keyword>
<dbReference type="Pfam" id="PF22151">
    <property type="entry name" value="Fer4_NDSU1"/>
    <property type="match status" value="1"/>
</dbReference>
<protein>
    <submittedName>
        <fullName evidence="14">NADH dehydrogenase subunit 11</fullName>
    </submittedName>
</protein>
<accession>A0A679ETS0</accession>
<dbReference type="GO" id="GO:0008137">
    <property type="term" value="F:NADH dehydrogenase (ubiquinone) activity"/>
    <property type="evidence" value="ECO:0007669"/>
    <property type="project" value="InterPro"/>
</dbReference>
<organism evidence="14">
    <name type="scientific">Leucocryptos marina</name>
    <name type="common">Marine flagellate</name>
    <name type="synonym">Bodo marinus</name>
    <dbReference type="NCBI Taxonomy" id="299206"/>
    <lineage>
        <taxon>Eukaryota</taxon>
        <taxon>Cryptophyceae</taxon>
        <taxon>Kathablepharidacea</taxon>
        <taxon>Katablepharidaceae</taxon>
        <taxon>Leucocryptos</taxon>
    </lineage>
</organism>
<evidence type="ECO:0000256" key="8">
    <source>
        <dbReference type="ARBA" id="ARBA00023027"/>
    </source>
</evidence>
<dbReference type="GO" id="GO:0042773">
    <property type="term" value="P:ATP synthesis coupled electron transport"/>
    <property type="evidence" value="ECO:0007669"/>
    <property type="project" value="InterPro"/>
</dbReference>
<dbReference type="Gene3D" id="3.10.20.740">
    <property type="match status" value="1"/>
</dbReference>
<dbReference type="InterPro" id="IPR001041">
    <property type="entry name" value="2Fe-2S_ferredoxin-type"/>
</dbReference>
<dbReference type="PROSITE" id="PS51839">
    <property type="entry name" value="4FE4S_HC3"/>
    <property type="match status" value="1"/>
</dbReference>
<keyword evidence="4" id="KW-0479">Metal-binding</keyword>
<dbReference type="InterPro" id="IPR000283">
    <property type="entry name" value="NADH_UbQ_OxRdtase_75kDa_su_CS"/>
</dbReference>
<dbReference type="FunFam" id="3.30.70.20:FF:000002">
    <property type="entry name" value="NADH-ubiquinone oxidoreductase 75 kDa subunit"/>
    <property type="match status" value="1"/>
</dbReference>
<evidence type="ECO:0000256" key="1">
    <source>
        <dbReference type="ARBA" id="ARBA00001966"/>
    </source>
</evidence>
<dbReference type="SMART" id="SM00929">
    <property type="entry name" value="NADH-G_4Fe-4S_3"/>
    <property type="match status" value="1"/>
</dbReference>